<dbReference type="Pfam" id="PF02588">
    <property type="entry name" value="YitT_membrane"/>
    <property type="match status" value="1"/>
</dbReference>
<dbReference type="RefSeq" id="WP_103299644.1">
    <property type="nucleotide sequence ID" value="NZ_CP050485.1"/>
</dbReference>
<reference evidence="7 10" key="2">
    <citation type="submission" date="2023-06" db="EMBL/GenBank/DDBJ databases">
        <title>Acute promotion of culturable opportunistic pathogens and persistent increase of antibiotic resistance following antibiotic exposure in mouse gut microbiota.</title>
        <authorList>
            <person name="Li L."/>
            <person name="Wang B."/>
            <person name="Sun Y."/>
            <person name="Wang M."/>
            <person name="Xu H."/>
        </authorList>
    </citation>
    <scope>NUCLEOTIDE SEQUENCE [LARGE SCALE GENOMIC DNA]</scope>
    <source>
        <strain evidence="7 10">CRI2_2</strain>
    </source>
</reference>
<feature type="transmembrane region" description="Helical" evidence="6">
    <location>
        <begin position="12"/>
        <end position="39"/>
    </location>
</feature>
<dbReference type="AlphaFoldDB" id="A0A2K3R025"/>
<protein>
    <submittedName>
        <fullName evidence="7">YitT family protein</fullName>
    </submittedName>
</protein>
<accession>A0A2K3R025</accession>
<feature type="transmembrane region" description="Helical" evidence="6">
    <location>
        <begin position="73"/>
        <end position="91"/>
    </location>
</feature>
<feature type="transmembrane region" description="Helical" evidence="6">
    <location>
        <begin position="166"/>
        <end position="184"/>
    </location>
</feature>
<feature type="transmembrane region" description="Helical" evidence="6">
    <location>
        <begin position="103"/>
        <end position="122"/>
    </location>
</feature>
<reference evidence="8 9" key="1">
    <citation type="submission" date="2020-03" db="EMBL/GenBank/DDBJ databases">
        <title>Characterization of ganglioside-mimicking enterococci.</title>
        <authorList>
            <person name="Patry R.T."/>
            <person name="Nothaft H."/>
            <person name="Bridger R."/>
            <person name="Shajahan A."/>
            <person name="Huynh S."/>
            <person name="Sanchez S."/>
            <person name="Azadi P."/>
            <person name="Cooper K."/>
            <person name="Miller W.G."/>
            <person name="Parker C.T."/>
            <person name="Wells L."/>
            <person name="Szymanski C.M."/>
        </authorList>
    </citation>
    <scope>NUCLEOTIDE SEQUENCE [LARGE SCALE GENOMIC DNA]</scope>
    <source>
        <strain evidence="8 9">EGM181</strain>
    </source>
</reference>
<feature type="transmembrane region" description="Helical" evidence="6">
    <location>
        <begin position="143"/>
        <end position="160"/>
    </location>
</feature>
<keyword evidence="2" id="KW-1003">Cell membrane</keyword>
<dbReference type="Proteomes" id="UP000516696">
    <property type="component" value="Chromosome"/>
</dbReference>
<name>A0A2K3R025_ENTGA</name>
<evidence type="ECO:0000256" key="1">
    <source>
        <dbReference type="ARBA" id="ARBA00004651"/>
    </source>
</evidence>
<sequence length="213" mass="23609">MTIKRIGLISLGVLWICIALNFFLLPHSIASAGVGSIGYLIETGLAIDRHLIVWGINLIMLGLAFLFLERKVFINTVFGSLLFPVMLARIPEWMVWEFYPASLILGSFFFSLGIFSLYCIGASNGGVTIPPLIFEKYFGIKKAVGIFLTNTTIIVLNFLVFGLREAIISACSIYLIAFFMSILLKGQRQFVKRKEAKESTLASAPVKEKRTAG</sequence>
<dbReference type="InterPro" id="IPR051461">
    <property type="entry name" value="UPF0750_membrane"/>
</dbReference>
<evidence type="ECO:0000256" key="2">
    <source>
        <dbReference type="ARBA" id="ARBA00022475"/>
    </source>
</evidence>
<evidence type="ECO:0000256" key="5">
    <source>
        <dbReference type="ARBA" id="ARBA00023136"/>
    </source>
</evidence>
<dbReference type="EMBL" id="CP050485">
    <property type="protein sequence ID" value="QOG27870.1"/>
    <property type="molecule type" value="Genomic_DNA"/>
</dbReference>
<dbReference type="PANTHER" id="PTHR33545">
    <property type="entry name" value="UPF0750 MEMBRANE PROTEIN YITT-RELATED"/>
    <property type="match status" value="1"/>
</dbReference>
<evidence type="ECO:0000313" key="7">
    <source>
        <dbReference type="EMBL" id="MDL4934851.1"/>
    </source>
</evidence>
<dbReference type="PANTHER" id="PTHR33545:SF5">
    <property type="entry name" value="UPF0750 MEMBRANE PROTEIN YITT"/>
    <property type="match status" value="1"/>
</dbReference>
<dbReference type="GO" id="GO:0005886">
    <property type="term" value="C:plasma membrane"/>
    <property type="evidence" value="ECO:0007669"/>
    <property type="project" value="UniProtKB-SubCell"/>
</dbReference>
<evidence type="ECO:0000313" key="9">
    <source>
        <dbReference type="Proteomes" id="UP000516696"/>
    </source>
</evidence>
<evidence type="ECO:0000256" key="6">
    <source>
        <dbReference type="SAM" id="Phobius"/>
    </source>
</evidence>
<evidence type="ECO:0000313" key="10">
    <source>
        <dbReference type="Proteomes" id="UP001241571"/>
    </source>
</evidence>
<comment type="subcellular location">
    <subcellularLocation>
        <location evidence="1">Cell membrane</location>
        <topology evidence="1">Multi-pass membrane protein</topology>
    </subcellularLocation>
</comment>
<keyword evidence="5 6" id="KW-0472">Membrane</keyword>
<dbReference type="Proteomes" id="UP001241571">
    <property type="component" value="Unassembled WGS sequence"/>
</dbReference>
<evidence type="ECO:0000256" key="4">
    <source>
        <dbReference type="ARBA" id="ARBA00022989"/>
    </source>
</evidence>
<keyword evidence="3 6" id="KW-0812">Transmembrane</keyword>
<dbReference type="EMBL" id="JASUBT010000002">
    <property type="protein sequence ID" value="MDL4934851.1"/>
    <property type="molecule type" value="Genomic_DNA"/>
</dbReference>
<dbReference type="InterPro" id="IPR003740">
    <property type="entry name" value="YitT"/>
</dbReference>
<keyword evidence="4 6" id="KW-1133">Transmembrane helix</keyword>
<evidence type="ECO:0000313" key="8">
    <source>
        <dbReference type="EMBL" id="QOG27870.1"/>
    </source>
</evidence>
<proteinExistence type="predicted"/>
<organism evidence="7 10">
    <name type="scientific">Enterococcus gallinarum</name>
    <dbReference type="NCBI Taxonomy" id="1353"/>
    <lineage>
        <taxon>Bacteria</taxon>
        <taxon>Bacillati</taxon>
        <taxon>Bacillota</taxon>
        <taxon>Bacilli</taxon>
        <taxon>Lactobacillales</taxon>
        <taxon>Enterococcaceae</taxon>
        <taxon>Enterococcus</taxon>
    </lineage>
</organism>
<evidence type="ECO:0000256" key="3">
    <source>
        <dbReference type="ARBA" id="ARBA00022692"/>
    </source>
</evidence>
<gene>
    <name evidence="8" type="ORF">EGM181_11665</name>
    <name evidence="7" type="ORF">QRX88_03840</name>
</gene>
<feature type="transmembrane region" description="Helical" evidence="6">
    <location>
        <begin position="51"/>
        <end position="68"/>
    </location>
</feature>